<keyword evidence="1" id="KW-0597">Phosphoprotein</keyword>
<dbReference type="Proteomes" id="UP000191004">
    <property type="component" value="Unassembled WGS sequence"/>
</dbReference>
<dbReference type="PROSITE" id="PS50894">
    <property type="entry name" value="HPT"/>
    <property type="match status" value="1"/>
</dbReference>
<dbReference type="Pfam" id="PF01627">
    <property type="entry name" value="Hpt"/>
    <property type="match status" value="1"/>
</dbReference>
<dbReference type="AlphaFoldDB" id="A0A1T3CQB3"/>
<gene>
    <name evidence="3" type="ORF">A0O28_0111150</name>
</gene>
<accession>A0A1T3CQB3</accession>
<dbReference type="GO" id="GO:0000160">
    <property type="term" value="P:phosphorelay signal transduction system"/>
    <property type="evidence" value="ECO:0007669"/>
    <property type="project" value="InterPro"/>
</dbReference>
<dbReference type="Gene3D" id="1.20.120.160">
    <property type="entry name" value="HPT domain"/>
    <property type="match status" value="1"/>
</dbReference>
<feature type="modified residue" description="Phosphohistidine" evidence="1">
    <location>
        <position position="72"/>
    </location>
</feature>
<dbReference type="GO" id="GO:0005634">
    <property type="term" value="C:nucleus"/>
    <property type="evidence" value="ECO:0007669"/>
    <property type="project" value="TreeGrafter"/>
</dbReference>
<dbReference type="PANTHER" id="PTHR13360">
    <property type="entry name" value="ACTIVATING SIGNAL COINTEGRATOR 1 COMPLEX SUBUNIT 1"/>
    <property type="match status" value="1"/>
</dbReference>
<dbReference type="InterPro" id="IPR036641">
    <property type="entry name" value="HPT_dom_sf"/>
</dbReference>
<dbReference type="Pfam" id="PF10469">
    <property type="entry name" value="AKAP7_NLS"/>
    <property type="match status" value="1"/>
</dbReference>
<evidence type="ECO:0000313" key="4">
    <source>
        <dbReference type="Proteomes" id="UP000191004"/>
    </source>
</evidence>
<name>A0A1T3CQB3_9HYPO</name>
<dbReference type="GO" id="GO:0006307">
    <property type="term" value="P:DNA alkylation repair"/>
    <property type="evidence" value="ECO:0007669"/>
    <property type="project" value="InterPro"/>
</dbReference>
<dbReference type="InterPro" id="IPR019510">
    <property type="entry name" value="AKAP7-like_phosphoesterase"/>
</dbReference>
<dbReference type="Gene3D" id="3.90.1140.10">
    <property type="entry name" value="Cyclic phosphodiesterase"/>
    <property type="match status" value="1"/>
</dbReference>
<reference evidence="3 4" key="1">
    <citation type="submission" date="2016-04" db="EMBL/GenBank/DDBJ databases">
        <title>Multiple horizontal gene transfer events from other fungi enriched the ability of the initially mycotrophic fungus Trichoderma (Ascomycota) to feed on dead plant biomass.</title>
        <authorList>
            <person name="Atanasova L."/>
            <person name="Chenthamara K."/>
            <person name="Zhang J."/>
            <person name="Grujic M."/>
            <person name="Henrissat B."/>
            <person name="Kuo A."/>
            <person name="Aertz A."/>
            <person name="Salamov A."/>
            <person name="Lipzen A."/>
            <person name="Labutti K."/>
            <person name="Barry K."/>
            <person name="Miao Y."/>
            <person name="Rahimi M.J."/>
            <person name="Shen Q."/>
            <person name="Grigoriev I.V."/>
            <person name="Kubicek C.P."/>
            <person name="Druzhinina I.S."/>
        </authorList>
    </citation>
    <scope>NUCLEOTIDE SEQUENCE [LARGE SCALE GENOMIC DNA]</scope>
    <source>
        <strain evidence="3 4">NJAU 4742</strain>
    </source>
</reference>
<organism evidence="3 4">
    <name type="scientific">Trichoderma guizhouense</name>
    <dbReference type="NCBI Taxonomy" id="1491466"/>
    <lineage>
        <taxon>Eukaryota</taxon>
        <taxon>Fungi</taxon>
        <taxon>Dikarya</taxon>
        <taxon>Ascomycota</taxon>
        <taxon>Pezizomycotina</taxon>
        <taxon>Sordariomycetes</taxon>
        <taxon>Hypocreomycetidae</taxon>
        <taxon>Hypocreales</taxon>
        <taxon>Hypocreaceae</taxon>
        <taxon>Trichoderma</taxon>
    </lineage>
</organism>
<sequence length="450" mass="49703">MALPDDKELESIFGDAIDLTTFKQILEMDEPGDNEFSSSIVFGFFEQAEETFESMDTALSDKDLEKLSELGHFLKGSSATLGLIKVRDGCEKIQRYGKQENLDGSPEPDAAVCLERVKEALTAVKSDYEEVETGLRKFYKEDEDDTTRIKDIEISFIQNTITASLCLLLFDKRLSSLPLALRRYRHSQRPLAAARTPPTTSMPPKLTPTHFLCIPLAGVQLATALAAFRADVTSAMSFGLPDDAVRPLGTLHLTLGVMSLKKDGVEKAVEILKGLKLKEILTETRLAKDAKTSAAVLALSGGSNDGSQLPKTNGLSLTIRGLHSIQSAERAAVLYAPPSDPEGILYNFCKQLQKPFQDSGLMIDENRPLLLHATIFNTVYVKNNLGPRGSRNKRERLTIDARDLLNRYDDYLWAENMPITRVALCRMGAKPIPGTDDAAYEVEAEVEFEP</sequence>
<protein>
    <recommendedName>
        <fullName evidence="2">HPt domain-containing protein</fullName>
    </recommendedName>
</protein>
<dbReference type="InterPro" id="IPR008207">
    <property type="entry name" value="Sig_transdc_His_kin_Hpt_dom"/>
</dbReference>
<dbReference type="InterPro" id="IPR009210">
    <property type="entry name" value="ASCC1"/>
</dbReference>
<feature type="domain" description="HPt" evidence="2">
    <location>
        <begin position="33"/>
        <end position="138"/>
    </location>
</feature>
<evidence type="ECO:0000313" key="3">
    <source>
        <dbReference type="EMBL" id="OPB43251.1"/>
    </source>
</evidence>
<dbReference type="GO" id="GO:0006355">
    <property type="term" value="P:regulation of DNA-templated transcription"/>
    <property type="evidence" value="ECO:0007669"/>
    <property type="project" value="TreeGrafter"/>
</dbReference>
<dbReference type="OrthoDB" id="277832at2759"/>
<evidence type="ECO:0000259" key="2">
    <source>
        <dbReference type="PROSITE" id="PS50894"/>
    </source>
</evidence>
<keyword evidence="4" id="KW-1185">Reference proteome</keyword>
<proteinExistence type="predicted"/>
<dbReference type="CDD" id="cd00088">
    <property type="entry name" value="HPT"/>
    <property type="match status" value="1"/>
</dbReference>
<comment type="caution">
    <text evidence="3">The sequence shown here is derived from an EMBL/GenBank/DDBJ whole genome shotgun (WGS) entry which is preliminary data.</text>
</comment>
<dbReference type="EMBL" id="LVVK01000010">
    <property type="protein sequence ID" value="OPB43251.1"/>
    <property type="molecule type" value="Genomic_DNA"/>
</dbReference>
<dbReference type="PANTHER" id="PTHR13360:SF1">
    <property type="entry name" value="ACTIVATING SIGNAL COINTEGRATOR 1 COMPLEX SUBUNIT 1"/>
    <property type="match status" value="1"/>
</dbReference>
<dbReference type="SUPFAM" id="SSF47226">
    <property type="entry name" value="Histidine-containing phosphotransfer domain, HPT domain"/>
    <property type="match status" value="1"/>
</dbReference>
<evidence type="ECO:0000256" key="1">
    <source>
        <dbReference type="PROSITE-ProRule" id="PRU00110"/>
    </source>
</evidence>